<proteinExistence type="predicted"/>
<comment type="caution">
    <text evidence="1">The sequence shown here is derived from an EMBL/GenBank/DDBJ whole genome shotgun (WGS) entry which is preliminary data.</text>
</comment>
<evidence type="ECO:0000313" key="1">
    <source>
        <dbReference type="EMBL" id="KAF6170242.1"/>
    </source>
</evidence>
<dbReference type="Proteomes" id="UP000541444">
    <property type="component" value="Unassembled WGS sequence"/>
</dbReference>
<keyword evidence="2" id="KW-1185">Reference proteome</keyword>
<dbReference type="OrthoDB" id="6270329at2759"/>
<sequence length="163" mass="19038">MAGQRCRNSYPRWYLSFHVFLCNRIYDAAYCVDHLFLSLMMTSSMNDHKVIIRIIGKRETQPHGELQPHGIRNMSFSVIIRVESKAFRVLNVSILSSHSLNVWNEKALIFYFTDGARSYLQTKLLGQMLYYVLTTGSGQQTLGEEYCYITQEYELRCNYTHGK</sequence>
<organism evidence="1 2">
    <name type="scientific">Kingdonia uniflora</name>
    <dbReference type="NCBI Taxonomy" id="39325"/>
    <lineage>
        <taxon>Eukaryota</taxon>
        <taxon>Viridiplantae</taxon>
        <taxon>Streptophyta</taxon>
        <taxon>Embryophyta</taxon>
        <taxon>Tracheophyta</taxon>
        <taxon>Spermatophyta</taxon>
        <taxon>Magnoliopsida</taxon>
        <taxon>Ranunculales</taxon>
        <taxon>Circaeasteraceae</taxon>
        <taxon>Kingdonia</taxon>
    </lineage>
</organism>
<gene>
    <name evidence="1" type="ORF">GIB67_029371</name>
</gene>
<accession>A0A7J7NTD6</accession>
<evidence type="ECO:0000313" key="2">
    <source>
        <dbReference type="Proteomes" id="UP000541444"/>
    </source>
</evidence>
<reference evidence="1 2" key="1">
    <citation type="journal article" date="2020" name="IScience">
        <title>Genome Sequencing of the Endangered Kingdonia uniflora (Circaeasteraceae, Ranunculales) Reveals Potential Mechanisms of Evolutionary Specialization.</title>
        <authorList>
            <person name="Sun Y."/>
            <person name="Deng T."/>
            <person name="Zhang A."/>
            <person name="Moore M.J."/>
            <person name="Landis J.B."/>
            <person name="Lin N."/>
            <person name="Zhang H."/>
            <person name="Zhang X."/>
            <person name="Huang J."/>
            <person name="Zhang X."/>
            <person name="Sun H."/>
            <person name="Wang H."/>
        </authorList>
    </citation>
    <scope>NUCLEOTIDE SEQUENCE [LARGE SCALE GENOMIC DNA]</scope>
    <source>
        <strain evidence="1">TB1705</strain>
        <tissue evidence="1">Leaf</tissue>
    </source>
</reference>
<dbReference type="AlphaFoldDB" id="A0A7J7NTD6"/>
<protein>
    <submittedName>
        <fullName evidence="1">Uncharacterized protein</fullName>
    </submittedName>
</protein>
<name>A0A7J7NTD6_9MAGN</name>
<dbReference type="EMBL" id="JACGCM010000599">
    <property type="protein sequence ID" value="KAF6170242.1"/>
    <property type="molecule type" value="Genomic_DNA"/>
</dbReference>